<sequence>GTKPKKSTILRLVYFEQNSTLFLKFSSQKISIHWLDTYTVKFKQKNKPILELSVSHCAMKSFLQICECSLTDETIGMSDFDLNITVIVSRTRNRTGTVLHARKHLSFHFYDVFCPGPVINLSVRHLNHSSVVVHFELAEETKRNAKFMSYFNRPLFHRIRLHTTDSLDKRISFMTKFQKAVFQLSERPNQKIAVAFNDLSPHTNYLVSVTNMGAGGESDIIHRKFTTEISAPARPPVIKPYSFIRVPIPSHNETCLFIIWQPLPKHLHGGTNLHYKAELIALNTNVSVHKMATQHFLEEKISSHSHLVKLWAVNDFRSSEQHAEILIPPYTEMKNVKLRVNYVNGTTANVYVHMAKIEEIESLAVHWCHSQKSDVCKSQDICTGTLHSKQIEIPSSDHHLLNWTISFLTRCRTNVQRSKKTLVYEDFEGKDGVKSIKPVEADVVQTEYVLDNSDNGEDVETCSLKEKEDSHHVDPRVFFVSHKVRGAWSGMMSDVCYYDSTSDIVNIAVSQTTNNDMTTVLTFQQTCDTDPASPLKQFLILHYDIYASDNDTCHMKSERLASIENNLVSPVKFQIPYGLVYLCVVAVGQLTNYTHTQLIVNTDRKWQVNISRIFVATTSVIFVCLFIGLTSCCFFRKFWKRKNHVEKYFKTHPNSATKQDLDEYDSQTYQSSVFKYQENCQSTIAAEQSSNDSQSSNILNNNSCKVFSFGRKNLAKSPDTSRTFPNSSLENYSKLDICESADKVIVNAVSKKYNNEPGHASHLQFNDLTPHVKSDGLTSHEQFNGLTSHGQFNGLTSHVHFDGLASHEQFNGLASHIQLDGLSKARETNNSEKSDVTNDTKRGHLLSQSFVTEPCITSVDSYGVLNSGLQFCVPP</sequence>
<comment type="caution">
    <text evidence="2">The sequence shown here is derived from an EMBL/GenBank/DDBJ whole genome shotgun (WGS) entry which is preliminary data.</text>
</comment>
<keyword evidence="3" id="KW-1185">Reference proteome</keyword>
<reference evidence="2" key="2">
    <citation type="submission" date="2023-04" db="EMBL/GenBank/DDBJ databases">
        <authorList>
            <person name="Bu L."/>
            <person name="Lu L."/>
            <person name="Laidemitt M.R."/>
            <person name="Zhang S.M."/>
            <person name="Mutuku M."/>
            <person name="Mkoji G."/>
            <person name="Steinauer M."/>
            <person name="Loker E.S."/>
        </authorList>
    </citation>
    <scope>NUCLEOTIDE SEQUENCE</scope>
    <source>
        <strain evidence="2">KasaAsao</strain>
        <tissue evidence="2">Whole Snail</tissue>
    </source>
</reference>
<keyword evidence="1" id="KW-0812">Transmembrane</keyword>
<evidence type="ECO:0000313" key="3">
    <source>
        <dbReference type="Proteomes" id="UP001233172"/>
    </source>
</evidence>
<dbReference type="InterPro" id="IPR036116">
    <property type="entry name" value="FN3_sf"/>
</dbReference>
<organism evidence="2 3">
    <name type="scientific">Biomphalaria pfeifferi</name>
    <name type="common">Bloodfluke planorb</name>
    <name type="synonym">Freshwater snail</name>
    <dbReference type="NCBI Taxonomy" id="112525"/>
    <lineage>
        <taxon>Eukaryota</taxon>
        <taxon>Metazoa</taxon>
        <taxon>Spiralia</taxon>
        <taxon>Lophotrochozoa</taxon>
        <taxon>Mollusca</taxon>
        <taxon>Gastropoda</taxon>
        <taxon>Heterobranchia</taxon>
        <taxon>Euthyneura</taxon>
        <taxon>Panpulmonata</taxon>
        <taxon>Hygrophila</taxon>
        <taxon>Lymnaeoidea</taxon>
        <taxon>Planorbidae</taxon>
        <taxon>Biomphalaria</taxon>
    </lineage>
</organism>
<gene>
    <name evidence="2" type="ORF">Bpfe_014263</name>
</gene>
<dbReference type="CDD" id="cd00063">
    <property type="entry name" value="FN3"/>
    <property type="match status" value="1"/>
</dbReference>
<dbReference type="InterPro" id="IPR003961">
    <property type="entry name" value="FN3_dom"/>
</dbReference>
<dbReference type="AlphaFoldDB" id="A0AAD8BKX6"/>
<keyword evidence="1" id="KW-0472">Membrane</keyword>
<proteinExistence type="predicted"/>
<evidence type="ECO:0000313" key="2">
    <source>
        <dbReference type="EMBL" id="KAK0056176.1"/>
    </source>
</evidence>
<feature type="non-terminal residue" evidence="2">
    <location>
        <position position="875"/>
    </location>
</feature>
<keyword evidence="1" id="KW-1133">Transmembrane helix</keyword>
<dbReference type="EMBL" id="JASAOG010000063">
    <property type="protein sequence ID" value="KAK0056176.1"/>
    <property type="molecule type" value="Genomic_DNA"/>
</dbReference>
<dbReference type="Proteomes" id="UP001233172">
    <property type="component" value="Unassembled WGS sequence"/>
</dbReference>
<feature type="transmembrane region" description="Helical" evidence="1">
    <location>
        <begin position="613"/>
        <end position="635"/>
    </location>
</feature>
<evidence type="ECO:0000256" key="1">
    <source>
        <dbReference type="SAM" id="Phobius"/>
    </source>
</evidence>
<name>A0AAD8BKX6_BIOPF</name>
<protein>
    <submittedName>
        <fullName evidence="2">Domeless-like protein 1</fullName>
    </submittedName>
</protein>
<reference evidence="2" key="1">
    <citation type="journal article" date="2023" name="PLoS Negl. Trop. Dis.">
        <title>A genome sequence for Biomphalaria pfeifferi, the major vector snail for the human-infecting parasite Schistosoma mansoni.</title>
        <authorList>
            <person name="Bu L."/>
            <person name="Lu L."/>
            <person name="Laidemitt M.R."/>
            <person name="Zhang S.M."/>
            <person name="Mutuku M."/>
            <person name="Mkoji G."/>
            <person name="Steinauer M."/>
            <person name="Loker E.S."/>
        </authorList>
    </citation>
    <scope>NUCLEOTIDE SEQUENCE</scope>
    <source>
        <strain evidence="2">KasaAsao</strain>
    </source>
</reference>
<dbReference type="SUPFAM" id="SSF49265">
    <property type="entry name" value="Fibronectin type III"/>
    <property type="match status" value="1"/>
</dbReference>
<accession>A0AAD8BKX6</accession>